<feature type="transmembrane region" description="Helical" evidence="1">
    <location>
        <begin position="65"/>
        <end position="83"/>
    </location>
</feature>
<dbReference type="AlphaFoldDB" id="A0A101HRH6"/>
<evidence type="ECO:0000313" key="2">
    <source>
        <dbReference type="EMBL" id="KUK81756.1"/>
    </source>
</evidence>
<feature type="transmembrane region" description="Helical" evidence="1">
    <location>
        <begin position="5"/>
        <end position="28"/>
    </location>
</feature>
<proteinExistence type="predicted"/>
<gene>
    <name evidence="2" type="ORF">XD94_0336</name>
</gene>
<feature type="transmembrane region" description="Helical" evidence="1">
    <location>
        <begin position="40"/>
        <end position="58"/>
    </location>
</feature>
<name>A0A101HRH6_9BACT</name>
<comment type="caution">
    <text evidence="2">The sequence shown here is derived from an EMBL/GenBank/DDBJ whole genome shotgun (WGS) entry which is preliminary data.</text>
</comment>
<keyword evidence="1" id="KW-0472">Membrane</keyword>
<protein>
    <submittedName>
        <fullName evidence="2">Uncharacterized protein</fullName>
    </submittedName>
</protein>
<accession>A0A101HRH6</accession>
<dbReference type="PATRIC" id="fig|1184387.3.peg.659"/>
<keyword evidence="1" id="KW-0812">Transmembrane</keyword>
<reference evidence="3" key="1">
    <citation type="journal article" date="2015" name="MBio">
        <title>Genome-Resolved Metagenomic Analysis Reveals Roles for Candidate Phyla and Other Microbial Community Members in Biogeochemical Transformations in Oil Reservoirs.</title>
        <authorList>
            <person name="Hu P."/>
            <person name="Tom L."/>
            <person name="Singh A."/>
            <person name="Thomas B.C."/>
            <person name="Baker B.J."/>
            <person name="Piceno Y.M."/>
            <person name="Andersen G.L."/>
            <person name="Banfield J.F."/>
        </authorList>
    </citation>
    <scope>NUCLEOTIDE SEQUENCE [LARGE SCALE GENOMIC DNA]</scope>
</reference>
<sequence length="146" mass="15422">MKKSIFLAVIGAAMIIAGLFLPIVRFPGGSEATFFNGGDLYGSLTLAIAIFAGIMGIVKVRSMVFLSGLASIGVVVARLITVIKDLPDENFLRTQFKELIQSNVPGSSGEEIANIIGGPQVHWLGWTILLAGGVVVLFAAFISSKR</sequence>
<organism evidence="2 3">
    <name type="scientific">Mesotoga prima</name>
    <dbReference type="NCBI Taxonomy" id="1184387"/>
    <lineage>
        <taxon>Bacteria</taxon>
        <taxon>Thermotogati</taxon>
        <taxon>Thermotogota</taxon>
        <taxon>Thermotogae</taxon>
        <taxon>Kosmotogales</taxon>
        <taxon>Kosmotogaceae</taxon>
        <taxon>Mesotoga</taxon>
    </lineage>
</organism>
<feature type="transmembrane region" description="Helical" evidence="1">
    <location>
        <begin position="123"/>
        <end position="142"/>
    </location>
</feature>
<keyword evidence="1" id="KW-1133">Transmembrane helix</keyword>
<dbReference type="Proteomes" id="UP000054092">
    <property type="component" value="Unassembled WGS sequence"/>
</dbReference>
<evidence type="ECO:0000256" key="1">
    <source>
        <dbReference type="SAM" id="Phobius"/>
    </source>
</evidence>
<dbReference type="EMBL" id="LGGP01000037">
    <property type="protein sequence ID" value="KUK81756.1"/>
    <property type="molecule type" value="Genomic_DNA"/>
</dbReference>
<evidence type="ECO:0000313" key="3">
    <source>
        <dbReference type="Proteomes" id="UP000054092"/>
    </source>
</evidence>